<evidence type="ECO:0000313" key="2">
    <source>
        <dbReference type="EMBL" id="NVN10058.1"/>
    </source>
</evidence>
<gene>
    <name evidence="2" type="ORF">HUK84_02645</name>
</gene>
<evidence type="ECO:0000313" key="3">
    <source>
        <dbReference type="Proteomes" id="UP000534870"/>
    </source>
</evidence>
<proteinExistence type="predicted"/>
<protein>
    <submittedName>
        <fullName evidence="2">DUF2285 domain-containing protein</fullName>
    </submittedName>
</protein>
<accession>A0A7Y7M620</accession>
<dbReference type="Proteomes" id="UP000534870">
    <property type="component" value="Unassembled WGS sequence"/>
</dbReference>
<dbReference type="EMBL" id="JABXXP010000015">
    <property type="protein sequence ID" value="NVN10058.1"/>
    <property type="molecule type" value="Genomic_DNA"/>
</dbReference>
<name>A0A7Y7M620_9PROT</name>
<evidence type="ECO:0000259" key="1">
    <source>
        <dbReference type="Pfam" id="PF10074"/>
    </source>
</evidence>
<dbReference type="Pfam" id="PF10074">
    <property type="entry name" value="RovC_DNA-bd"/>
    <property type="match status" value="1"/>
</dbReference>
<comment type="caution">
    <text evidence="2">The sequence shown here is derived from an EMBL/GenBank/DDBJ whole genome shotgun (WGS) entry which is preliminary data.</text>
</comment>
<feature type="domain" description="T6SS Transcription factor RovC-like DNA binding" evidence="1">
    <location>
        <begin position="98"/>
        <end position="205"/>
    </location>
</feature>
<dbReference type="InterPro" id="IPR018754">
    <property type="entry name" value="RovC-like_DNA-bd"/>
</dbReference>
<reference evidence="2 3" key="1">
    <citation type="submission" date="2020-06" db="EMBL/GenBank/DDBJ databases">
        <title>Description of novel acetic acid bacteria.</title>
        <authorList>
            <person name="Sombolestani A."/>
        </authorList>
    </citation>
    <scope>NUCLEOTIDE SEQUENCE [LARGE SCALE GENOMIC DNA]</scope>
    <source>
        <strain evidence="2 3">LMG 31431</strain>
    </source>
</reference>
<dbReference type="AlphaFoldDB" id="A0A7Y7M620"/>
<sequence>MSRHSRDRGDCDFPIDPVIPAWSVPALWAQDVLSAIIALIPAPEIYRASPFFPLRLTPQLNAALADDGLHLVVGDRTGSIRLWVADDADDADKRAAVVIPLDEACWVRFHHLRRLLERLYGRVVGPLPNTFRPTRYRITRLAYALQALTARRAGATVRDIAALTDAGVRTLGGSIWKDAHQRARVERLLTLAEHLAGGEYLALLRYGRRPLPQSAALIPY</sequence>
<organism evidence="2 3">
    <name type="scientific">Nguyenibacter vanlangensis</name>
    <dbReference type="NCBI Taxonomy" id="1216886"/>
    <lineage>
        <taxon>Bacteria</taxon>
        <taxon>Pseudomonadati</taxon>
        <taxon>Pseudomonadota</taxon>
        <taxon>Alphaproteobacteria</taxon>
        <taxon>Acetobacterales</taxon>
        <taxon>Acetobacteraceae</taxon>
        <taxon>Nguyenibacter</taxon>
    </lineage>
</organism>